<feature type="domain" description="EamA" evidence="7">
    <location>
        <begin position="161"/>
        <end position="298"/>
    </location>
</feature>
<feature type="transmembrane region" description="Helical" evidence="6">
    <location>
        <begin position="105"/>
        <end position="123"/>
    </location>
</feature>
<dbReference type="AlphaFoldDB" id="A0A640VMA0"/>
<feature type="transmembrane region" description="Helical" evidence="6">
    <location>
        <begin position="20"/>
        <end position="40"/>
    </location>
</feature>
<name>A0A640VMA0_9RHOB</name>
<evidence type="ECO:0000313" key="9">
    <source>
        <dbReference type="Proteomes" id="UP000436522"/>
    </source>
</evidence>
<keyword evidence="9" id="KW-1185">Reference proteome</keyword>
<feature type="transmembrane region" description="Helical" evidence="6">
    <location>
        <begin position="78"/>
        <end position="99"/>
    </location>
</feature>
<dbReference type="Pfam" id="PF00892">
    <property type="entry name" value="EamA"/>
    <property type="match status" value="2"/>
</dbReference>
<evidence type="ECO:0000256" key="1">
    <source>
        <dbReference type="ARBA" id="ARBA00004141"/>
    </source>
</evidence>
<dbReference type="EMBL" id="BLIV01000001">
    <property type="protein sequence ID" value="GFE48764.1"/>
    <property type="molecule type" value="Genomic_DNA"/>
</dbReference>
<dbReference type="PANTHER" id="PTHR22911">
    <property type="entry name" value="ACYL-MALONYL CONDENSING ENZYME-RELATED"/>
    <property type="match status" value="1"/>
</dbReference>
<feature type="transmembrane region" description="Helical" evidence="6">
    <location>
        <begin position="157"/>
        <end position="176"/>
    </location>
</feature>
<comment type="similarity">
    <text evidence="2">Belongs to the drug/metabolite transporter (DMT) superfamily. 10 TMS drug/metabolite exporter (DME) (TC 2.A.7.3) family.</text>
</comment>
<keyword evidence="3 6" id="KW-0812">Transmembrane</keyword>
<dbReference type="Proteomes" id="UP000436522">
    <property type="component" value="Unassembled WGS sequence"/>
</dbReference>
<gene>
    <name evidence="8" type="ORF">So717_05170</name>
</gene>
<evidence type="ECO:0000256" key="2">
    <source>
        <dbReference type="ARBA" id="ARBA00009853"/>
    </source>
</evidence>
<evidence type="ECO:0000256" key="4">
    <source>
        <dbReference type="ARBA" id="ARBA00022989"/>
    </source>
</evidence>
<sequence length="319" mass="34500">MTESRLYGRGMSPDRPLLGIMLMLGFCILAPVGDAIAKILGETVPVGQLVLVRFAVQAVVLIPLVWWTGRQWRARGRILTLTFVRTLLHIFGIGAMVTALKYLPLADAVAIAFVMPFIMLLLGKYALNEEVGSRRLAACIVGFIGTLLVVQPSFQNVGWPALLPVVVAVNFAFFMLVTRQIARETDPIGLQAVSGVMAVTVMIPIVLLSQNSGVWNLQWIAVDATDWTLLLSIGLLGTFAHLLMTWSLRYAPSATLAPMQYLEIPFATVIGFIVFGDLPNPLAALGILITMLAGLYVVLRERASARAVAAPGVSPQPLP</sequence>
<accession>A0A640VMA0</accession>
<protein>
    <submittedName>
        <fullName evidence="8">Membrane protein</fullName>
    </submittedName>
</protein>
<dbReference type="InterPro" id="IPR037185">
    <property type="entry name" value="EmrE-like"/>
</dbReference>
<proteinExistence type="inferred from homology"/>
<feature type="domain" description="EamA" evidence="7">
    <location>
        <begin position="18"/>
        <end position="150"/>
    </location>
</feature>
<dbReference type="PANTHER" id="PTHR22911:SF6">
    <property type="entry name" value="SOLUTE CARRIER FAMILY 35 MEMBER G1"/>
    <property type="match status" value="1"/>
</dbReference>
<evidence type="ECO:0000256" key="5">
    <source>
        <dbReference type="ARBA" id="ARBA00023136"/>
    </source>
</evidence>
<comment type="caution">
    <text evidence="8">The sequence shown here is derived from an EMBL/GenBank/DDBJ whole genome shotgun (WGS) entry which is preliminary data.</text>
</comment>
<feature type="transmembrane region" description="Helical" evidence="6">
    <location>
        <begin position="282"/>
        <end position="299"/>
    </location>
</feature>
<dbReference type="InterPro" id="IPR000620">
    <property type="entry name" value="EamA_dom"/>
</dbReference>
<feature type="transmembrane region" description="Helical" evidence="6">
    <location>
        <begin position="188"/>
        <end position="207"/>
    </location>
</feature>
<evidence type="ECO:0000259" key="7">
    <source>
        <dbReference type="Pfam" id="PF00892"/>
    </source>
</evidence>
<keyword evidence="5 6" id="KW-0472">Membrane</keyword>
<feature type="transmembrane region" description="Helical" evidence="6">
    <location>
        <begin position="260"/>
        <end position="276"/>
    </location>
</feature>
<comment type="subcellular location">
    <subcellularLocation>
        <location evidence="1">Membrane</location>
        <topology evidence="1">Multi-pass membrane protein</topology>
    </subcellularLocation>
</comment>
<feature type="transmembrane region" description="Helical" evidence="6">
    <location>
        <begin position="227"/>
        <end position="248"/>
    </location>
</feature>
<keyword evidence="4 6" id="KW-1133">Transmembrane helix</keyword>
<evidence type="ECO:0000256" key="3">
    <source>
        <dbReference type="ARBA" id="ARBA00022692"/>
    </source>
</evidence>
<organism evidence="8 9">
    <name type="scientific">Roseobacter cerasinus</name>
    <dbReference type="NCBI Taxonomy" id="2602289"/>
    <lineage>
        <taxon>Bacteria</taxon>
        <taxon>Pseudomonadati</taxon>
        <taxon>Pseudomonadota</taxon>
        <taxon>Alphaproteobacteria</taxon>
        <taxon>Rhodobacterales</taxon>
        <taxon>Roseobacteraceae</taxon>
        <taxon>Roseobacter</taxon>
    </lineage>
</organism>
<dbReference type="SUPFAM" id="SSF103481">
    <property type="entry name" value="Multidrug resistance efflux transporter EmrE"/>
    <property type="match status" value="2"/>
</dbReference>
<evidence type="ECO:0000313" key="8">
    <source>
        <dbReference type="EMBL" id="GFE48764.1"/>
    </source>
</evidence>
<feature type="transmembrane region" description="Helical" evidence="6">
    <location>
        <begin position="46"/>
        <end position="66"/>
    </location>
</feature>
<reference evidence="8 9" key="1">
    <citation type="submission" date="2019-12" db="EMBL/GenBank/DDBJ databases">
        <title>Roseobacter cerasinus sp. nov., isolated from seawater around aquaculture.</title>
        <authorList>
            <person name="Muramatsu S."/>
            <person name="Takabe Y."/>
            <person name="Mori K."/>
            <person name="Takaichi S."/>
            <person name="Hanada S."/>
        </authorList>
    </citation>
    <scope>NUCLEOTIDE SEQUENCE [LARGE SCALE GENOMIC DNA]</scope>
    <source>
        <strain evidence="8 9">AI77</strain>
    </source>
</reference>
<dbReference type="GO" id="GO:0016020">
    <property type="term" value="C:membrane"/>
    <property type="evidence" value="ECO:0007669"/>
    <property type="project" value="UniProtKB-SubCell"/>
</dbReference>
<evidence type="ECO:0000256" key="6">
    <source>
        <dbReference type="SAM" id="Phobius"/>
    </source>
</evidence>
<feature type="transmembrane region" description="Helical" evidence="6">
    <location>
        <begin position="135"/>
        <end position="151"/>
    </location>
</feature>